<dbReference type="SUPFAM" id="SSF52467">
    <property type="entry name" value="DHS-like NAD/FAD-binding domain"/>
    <property type="match status" value="1"/>
</dbReference>
<dbReference type="GO" id="GO:0005737">
    <property type="term" value="C:cytoplasm"/>
    <property type="evidence" value="ECO:0007669"/>
    <property type="project" value="UniProtKB-SubCell"/>
</dbReference>
<evidence type="ECO:0000313" key="9">
    <source>
        <dbReference type="Proteomes" id="UP001431572"/>
    </source>
</evidence>
<dbReference type="InterPro" id="IPR026591">
    <property type="entry name" value="Sirtuin_cat_small_dom_sf"/>
</dbReference>
<keyword evidence="3" id="KW-0963">Cytoplasm</keyword>
<evidence type="ECO:0000313" key="8">
    <source>
        <dbReference type="Proteomes" id="UP000521676"/>
    </source>
</evidence>
<keyword evidence="1" id="KW-0808">Transferase</keyword>
<dbReference type="NCBIfam" id="NF001753">
    <property type="entry name" value="PRK00481.1-3"/>
    <property type="match status" value="1"/>
</dbReference>
<dbReference type="Proteomes" id="UP000521676">
    <property type="component" value="Unassembled WGS sequence"/>
</dbReference>
<keyword evidence="3" id="KW-0862">Zinc</keyword>
<dbReference type="Proteomes" id="UP001431572">
    <property type="component" value="Chromosome 1"/>
</dbReference>
<dbReference type="CDD" id="cd01412">
    <property type="entry name" value="SIRT5_Af1_CobB"/>
    <property type="match status" value="1"/>
</dbReference>
<comment type="catalytic activity">
    <reaction evidence="3">
        <text>N(6)-succinyl-L-lysyl-[protein] + NAD(+) + H2O = 2''-O-succinyl-ADP-D-ribose + nicotinamide + L-lysyl-[protein]</text>
        <dbReference type="Rhea" id="RHEA:47668"/>
        <dbReference type="Rhea" id="RHEA-COMP:9752"/>
        <dbReference type="Rhea" id="RHEA-COMP:11877"/>
        <dbReference type="ChEBI" id="CHEBI:15377"/>
        <dbReference type="ChEBI" id="CHEBI:17154"/>
        <dbReference type="ChEBI" id="CHEBI:29969"/>
        <dbReference type="ChEBI" id="CHEBI:57540"/>
        <dbReference type="ChEBI" id="CHEBI:87830"/>
        <dbReference type="ChEBI" id="CHEBI:87832"/>
    </reaction>
</comment>
<keyword evidence="2 3" id="KW-0520">NAD</keyword>
<dbReference type="GO" id="GO:0036054">
    <property type="term" value="F:protein-malonyllysine demalonylase activity"/>
    <property type="evidence" value="ECO:0007669"/>
    <property type="project" value="InterPro"/>
</dbReference>
<feature type="binding site" evidence="3">
    <location>
        <begin position="190"/>
        <end position="192"/>
    </location>
    <ligand>
        <name>NAD(+)</name>
        <dbReference type="ChEBI" id="CHEBI:57540"/>
    </ligand>
</feature>
<feature type="binding site" evidence="3">
    <location>
        <position position="70"/>
    </location>
    <ligand>
        <name>substrate</name>
    </ligand>
</feature>
<proteinExistence type="inferred from homology"/>
<evidence type="ECO:0000256" key="4">
    <source>
        <dbReference type="PROSITE-ProRule" id="PRU00236"/>
    </source>
</evidence>
<dbReference type="EMBL" id="CP128399">
    <property type="protein sequence ID" value="WJW67511.1"/>
    <property type="molecule type" value="Genomic_DNA"/>
</dbReference>
<accession>A0A8T7M108</accession>
<gene>
    <name evidence="3" type="primary">cobB</name>
    <name evidence="6" type="ORF">HXX08_07155</name>
    <name evidence="7" type="ORF">OZ401_000777</name>
</gene>
<evidence type="ECO:0000313" key="7">
    <source>
        <dbReference type="EMBL" id="WJW67511.1"/>
    </source>
</evidence>
<comment type="catalytic activity">
    <reaction evidence="3">
        <text>N(6)-acetyl-L-lysyl-[protein] + NAD(+) + H2O = 2''-O-acetyl-ADP-D-ribose + nicotinamide + L-lysyl-[protein]</text>
        <dbReference type="Rhea" id="RHEA:43636"/>
        <dbReference type="Rhea" id="RHEA-COMP:9752"/>
        <dbReference type="Rhea" id="RHEA-COMP:10731"/>
        <dbReference type="ChEBI" id="CHEBI:15377"/>
        <dbReference type="ChEBI" id="CHEBI:17154"/>
        <dbReference type="ChEBI" id="CHEBI:29969"/>
        <dbReference type="ChEBI" id="CHEBI:57540"/>
        <dbReference type="ChEBI" id="CHEBI:61930"/>
        <dbReference type="ChEBI" id="CHEBI:83767"/>
        <dbReference type="EC" id="2.3.1.286"/>
    </reaction>
</comment>
<dbReference type="InterPro" id="IPR026590">
    <property type="entry name" value="Ssirtuin_cat_dom"/>
</dbReference>
<feature type="binding site" evidence="3">
    <location>
        <position position="150"/>
    </location>
    <ligand>
        <name>Zn(2+)</name>
        <dbReference type="ChEBI" id="CHEBI:29105"/>
    </ligand>
</feature>
<feature type="binding site" evidence="3">
    <location>
        <begin position="104"/>
        <end position="107"/>
    </location>
    <ligand>
        <name>NAD(+)</name>
        <dbReference type="ChEBI" id="CHEBI:57540"/>
    </ligand>
</feature>
<dbReference type="InterPro" id="IPR029035">
    <property type="entry name" value="DHS-like_NAD/FAD-binding_dom"/>
</dbReference>
<keyword evidence="9" id="KW-1185">Reference proteome</keyword>
<comment type="subcellular location">
    <subcellularLocation>
        <location evidence="3">Cytoplasm</location>
    </subcellularLocation>
</comment>
<sequence>MNEIVIPVQLIEALKKAQRVAILTGAGISAESGIPTFRDQLTGLWAKYRPEELATSKGFQRNPRMVWEWYAARREKVHTVEPNAGHYALAELARKVPELTLATQNVDGLHQRAGSEGVIELHGNINRVKCFDEGLLVDSWNENQGIPPRCPRCGGFLRPDVVWFGEMLPDEVFEKAEYAAKKCDVFFSIGTSGQVEPAASLARIAHGIVITINLEVESLISPYRYNFNGKAGEILPLLVQKL</sequence>
<reference evidence="7" key="2">
    <citation type="journal article" date="2024" name="Nature">
        <title>Anoxygenic phototroph of the Chloroflexota uses a type I reaction centre.</title>
        <authorList>
            <person name="Tsuji J.M."/>
            <person name="Shaw N.A."/>
            <person name="Nagashima S."/>
            <person name="Venkiteswaran J.J."/>
            <person name="Schiff S.L."/>
            <person name="Watanabe T."/>
            <person name="Fukui M."/>
            <person name="Hanada S."/>
            <person name="Tank M."/>
            <person name="Neufeld J.D."/>
        </authorList>
    </citation>
    <scope>NUCLEOTIDE SEQUENCE</scope>
    <source>
        <strain evidence="7">L227-S17</strain>
    </source>
</reference>
<dbReference type="GO" id="GO:0036055">
    <property type="term" value="F:protein-succinyllysine desuccinylase activity"/>
    <property type="evidence" value="ECO:0007669"/>
    <property type="project" value="UniProtKB-UniRule"/>
</dbReference>
<comment type="similarity">
    <text evidence="3">Belongs to the sirtuin family. Class III subfamily.</text>
</comment>
<feature type="active site" description="Proton acceptor" evidence="3">
    <location>
        <position position="122"/>
    </location>
</feature>
<dbReference type="EMBL" id="JACATZ010000001">
    <property type="protein sequence ID" value="NWJ45640.1"/>
    <property type="molecule type" value="Genomic_DNA"/>
</dbReference>
<evidence type="ECO:0000256" key="2">
    <source>
        <dbReference type="ARBA" id="ARBA00023027"/>
    </source>
</evidence>
<dbReference type="EC" id="2.3.1.286" evidence="3"/>
<dbReference type="PANTHER" id="PTHR11085">
    <property type="entry name" value="NAD-DEPENDENT PROTEIN DEACYLASE SIRTUIN-5, MITOCHONDRIAL-RELATED"/>
    <property type="match status" value="1"/>
</dbReference>
<evidence type="ECO:0000256" key="1">
    <source>
        <dbReference type="ARBA" id="ARBA00022679"/>
    </source>
</evidence>
<dbReference type="RefSeq" id="WP_341469403.1">
    <property type="nucleotide sequence ID" value="NZ_CP128399.1"/>
</dbReference>
<evidence type="ECO:0000256" key="3">
    <source>
        <dbReference type="HAMAP-Rule" id="MF_01121"/>
    </source>
</evidence>
<evidence type="ECO:0000313" key="6">
    <source>
        <dbReference type="EMBL" id="NWJ45640.1"/>
    </source>
</evidence>
<dbReference type="GO" id="GO:0070403">
    <property type="term" value="F:NAD+ binding"/>
    <property type="evidence" value="ECO:0007669"/>
    <property type="project" value="UniProtKB-UniRule"/>
</dbReference>
<feature type="binding site" evidence="3">
    <location>
        <position position="231"/>
    </location>
    <ligand>
        <name>NAD(+)</name>
        <dbReference type="ChEBI" id="CHEBI:57540"/>
    </ligand>
</feature>
<dbReference type="InterPro" id="IPR027546">
    <property type="entry name" value="Sirtuin_class_III"/>
</dbReference>
<organism evidence="6 8">
    <name type="scientific">Candidatus Chlorohelix allophototropha</name>
    <dbReference type="NCBI Taxonomy" id="3003348"/>
    <lineage>
        <taxon>Bacteria</taxon>
        <taxon>Bacillati</taxon>
        <taxon>Chloroflexota</taxon>
        <taxon>Chloroflexia</taxon>
        <taxon>Candidatus Chloroheliales</taxon>
        <taxon>Candidatus Chloroheliaceae</taxon>
        <taxon>Candidatus Chlorohelix</taxon>
    </lineage>
</organism>
<protein>
    <recommendedName>
        <fullName evidence="3">NAD-dependent protein deacylase</fullName>
        <ecNumber evidence="3">2.3.1.286</ecNumber>
    </recommendedName>
    <alternativeName>
        <fullName evidence="3">Regulatory protein SIR2 homolog</fullName>
    </alternativeName>
</protein>
<feature type="domain" description="Deacetylase sirtuin-type" evidence="5">
    <location>
        <begin position="1"/>
        <end position="242"/>
    </location>
</feature>
<dbReference type="AlphaFoldDB" id="A0A8T7M108"/>
<dbReference type="PROSITE" id="PS50305">
    <property type="entry name" value="SIRTUIN"/>
    <property type="match status" value="1"/>
</dbReference>
<dbReference type="Pfam" id="PF02146">
    <property type="entry name" value="SIR2"/>
    <property type="match status" value="1"/>
</dbReference>
<dbReference type="GO" id="GO:0008270">
    <property type="term" value="F:zinc ion binding"/>
    <property type="evidence" value="ECO:0007669"/>
    <property type="project" value="UniProtKB-UniRule"/>
</dbReference>
<feature type="binding site" evidence="3">
    <location>
        <position position="73"/>
    </location>
    <ligand>
        <name>substrate</name>
    </ligand>
</feature>
<dbReference type="Gene3D" id="3.40.50.1220">
    <property type="entry name" value="TPP-binding domain"/>
    <property type="match status" value="1"/>
</dbReference>
<dbReference type="GO" id="GO:0017136">
    <property type="term" value="F:histone deacetylase activity, NAD-dependent"/>
    <property type="evidence" value="ECO:0007669"/>
    <property type="project" value="TreeGrafter"/>
</dbReference>
<comment type="domain">
    <text evidence="3">2 residues (Tyr-70 and Arg-73) present in a large hydrophobic pocket are probably involved in substrate specificity. They are important for desuccinylation activity, but dispensable for deacetylation activity.</text>
</comment>
<evidence type="ECO:0000259" key="5">
    <source>
        <dbReference type="PROSITE" id="PS50305"/>
    </source>
</evidence>
<keyword evidence="3" id="KW-0479">Metal-binding</keyword>
<feature type="binding site" evidence="3">
    <location>
        <position position="130"/>
    </location>
    <ligand>
        <name>Zn(2+)</name>
        <dbReference type="ChEBI" id="CHEBI:29105"/>
    </ligand>
</feature>
<dbReference type="PANTHER" id="PTHR11085:SF4">
    <property type="entry name" value="NAD-DEPENDENT PROTEIN DEACYLASE"/>
    <property type="match status" value="1"/>
</dbReference>
<comment type="cofactor">
    <cofactor evidence="3">
        <name>Zn(2+)</name>
        <dbReference type="ChEBI" id="CHEBI:29105"/>
    </cofactor>
    <text evidence="3">Binds 1 zinc ion per subunit.</text>
</comment>
<dbReference type="InterPro" id="IPR050134">
    <property type="entry name" value="NAD-dep_sirtuin_deacylases"/>
</dbReference>
<comment type="function">
    <text evidence="3">NAD-dependent lysine deacetylase and desuccinylase that specifically removes acetyl and succinyl groups on target proteins. Modulates the activities of several proteins which are inactive in their acylated form.</text>
</comment>
<dbReference type="InterPro" id="IPR003000">
    <property type="entry name" value="Sirtuin"/>
</dbReference>
<reference evidence="6 8" key="1">
    <citation type="submission" date="2020-06" db="EMBL/GenBank/DDBJ databases">
        <title>Anoxygenic phototrophic Chloroflexota member uses a Type I reaction center.</title>
        <authorList>
            <person name="Tsuji J.M."/>
            <person name="Shaw N.A."/>
            <person name="Nagashima S."/>
            <person name="Venkiteswaran J."/>
            <person name="Schiff S.L."/>
            <person name="Hanada S."/>
            <person name="Tank M."/>
            <person name="Neufeld J.D."/>
        </authorList>
    </citation>
    <scope>NUCLEOTIDE SEQUENCE [LARGE SCALE GENOMIC DNA]</scope>
    <source>
        <strain evidence="6">L227-S17</strain>
    </source>
</reference>
<name>A0A8T7M108_9CHLR</name>
<comment type="caution">
    <text evidence="3 4">Lacks conserved residue(s) required for the propagation of feature annotation.</text>
</comment>
<dbReference type="Gene3D" id="3.30.1600.10">
    <property type="entry name" value="SIR2/SIRT2 'Small Domain"/>
    <property type="match status" value="1"/>
</dbReference>
<dbReference type="HAMAP" id="MF_01121">
    <property type="entry name" value="Sirtuin_ClassIII"/>
    <property type="match status" value="1"/>
</dbReference>